<name>A0A7J8EFL1_MOLMO</name>
<evidence type="ECO:0000256" key="2">
    <source>
        <dbReference type="SAM" id="Phobius"/>
    </source>
</evidence>
<gene>
    <name evidence="3" type="ORF">HJG59_008932</name>
</gene>
<dbReference type="InParanoid" id="A0A7J8EFL1"/>
<dbReference type="Proteomes" id="UP000550707">
    <property type="component" value="Unassembled WGS sequence"/>
</dbReference>
<organism evidence="3 4">
    <name type="scientific">Molossus molossus</name>
    <name type="common">Pallas' mastiff bat</name>
    <name type="synonym">Vespertilio molossus</name>
    <dbReference type="NCBI Taxonomy" id="27622"/>
    <lineage>
        <taxon>Eukaryota</taxon>
        <taxon>Metazoa</taxon>
        <taxon>Chordata</taxon>
        <taxon>Craniata</taxon>
        <taxon>Vertebrata</taxon>
        <taxon>Euteleostomi</taxon>
        <taxon>Mammalia</taxon>
        <taxon>Eutheria</taxon>
        <taxon>Laurasiatheria</taxon>
        <taxon>Chiroptera</taxon>
        <taxon>Yangochiroptera</taxon>
        <taxon>Molossidae</taxon>
        <taxon>Molossus</taxon>
    </lineage>
</organism>
<protein>
    <submittedName>
        <fullName evidence="3">Uncharacterized protein</fullName>
    </submittedName>
</protein>
<dbReference type="EMBL" id="JACASF010000014">
    <property type="protein sequence ID" value="KAF6433882.1"/>
    <property type="molecule type" value="Genomic_DNA"/>
</dbReference>
<evidence type="ECO:0000313" key="3">
    <source>
        <dbReference type="EMBL" id="KAF6433882.1"/>
    </source>
</evidence>
<keyword evidence="2" id="KW-0472">Membrane</keyword>
<feature type="compositionally biased region" description="Basic and acidic residues" evidence="1">
    <location>
        <begin position="44"/>
        <end position="54"/>
    </location>
</feature>
<keyword evidence="2" id="KW-1133">Transmembrane helix</keyword>
<feature type="transmembrane region" description="Helical" evidence="2">
    <location>
        <begin position="12"/>
        <end position="31"/>
    </location>
</feature>
<evidence type="ECO:0000313" key="4">
    <source>
        <dbReference type="Proteomes" id="UP000550707"/>
    </source>
</evidence>
<comment type="caution">
    <text evidence="3">The sequence shown here is derived from an EMBL/GenBank/DDBJ whole genome shotgun (WGS) entry which is preliminary data.</text>
</comment>
<feature type="region of interest" description="Disordered" evidence="1">
    <location>
        <begin position="44"/>
        <end position="68"/>
    </location>
</feature>
<keyword evidence="2" id="KW-0812">Transmembrane</keyword>
<accession>A0A7J8EFL1</accession>
<evidence type="ECO:0000256" key="1">
    <source>
        <dbReference type="SAM" id="MobiDB-lite"/>
    </source>
</evidence>
<proteinExistence type="predicted"/>
<dbReference type="AlphaFoldDB" id="A0A7J8EFL1"/>
<feature type="transmembrane region" description="Helical" evidence="2">
    <location>
        <begin position="133"/>
        <end position="151"/>
    </location>
</feature>
<reference evidence="3 4" key="1">
    <citation type="journal article" date="2020" name="Nature">
        <title>Six reference-quality genomes reveal evolution of bat adaptations.</title>
        <authorList>
            <person name="Jebb D."/>
            <person name="Huang Z."/>
            <person name="Pippel M."/>
            <person name="Hughes G.M."/>
            <person name="Lavrichenko K."/>
            <person name="Devanna P."/>
            <person name="Winkler S."/>
            <person name="Jermiin L.S."/>
            <person name="Skirmuntt E.C."/>
            <person name="Katzourakis A."/>
            <person name="Burkitt-Gray L."/>
            <person name="Ray D.A."/>
            <person name="Sullivan K.A.M."/>
            <person name="Roscito J.G."/>
            <person name="Kirilenko B.M."/>
            <person name="Davalos L.M."/>
            <person name="Corthals A.P."/>
            <person name="Power M.L."/>
            <person name="Jones G."/>
            <person name="Ransome R.D."/>
            <person name="Dechmann D.K.N."/>
            <person name="Locatelli A.G."/>
            <person name="Puechmaille S.J."/>
            <person name="Fedrigo O."/>
            <person name="Jarvis E.D."/>
            <person name="Hiller M."/>
            <person name="Vernes S.C."/>
            <person name="Myers E.W."/>
            <person name="Teeling E.C."/>
        </authorList>
    </citation>
    <scope>NUCLEOTIDE SEQUENCE [LARGE SCALE GENOMIC DNA]</scope>
    <source>
        <strain evidence="3">MMolMol1</strain>
        <tissue evidence="3">Muscle</tissue>
    </source>
</reference>
<sequence length="152" mass="17948">MIKNANRCRKHLISLCFSLFFLILTWGHFFIHIQIEQEREREEEREKHRCERDTSTSCHPHYPNRGQGRTATEVRALSGNRTWDSLVRRPTLLTAEPNQPGLFVLLLILQKLLFSFLENIFNSTYLLTIGIKMFASFLLCVFTFIILLDLYK</sequence>
<keyword evidence="4" id="KW-1185">Reference proteome</keyword>